<dbReference type="Proteomes" id="UP000009022">
    <property type="component" value="Unassembled WGS sequence"/>
</dbReference>
<dbReference type="PANTHER" id="PTHR13318">
    <property type="entry name" value="PARTNER OF PAIRED, ISOFORM B-RELATED"/>
    <property type="match status" value="1"/>
</dbReference>
<keyword evidence="1" id="KW-0833">Ubl conjugation pathway</keyword>
<dbReference type="CTD" id="6754851"/>
<dbReference type="Pfam" id="PF12937">
    <property type="entry name" value="F-box-like"/>
    <property type="match status" value="1"/>
</dbReference>
<keyword evidence="4" id="KW-1185">Reference proteome</keyword>
<dbReference type="SMART" id="SM00367">
    <property type="entry name" value="LRR_CC"/>
    <property type="match status" value="4"/>
</dbReference>
<sequence length="313" mass="35791">MDLNRLHFSSLPESIILYIFTLLDIHSLARAAKVNKQWKRISYDRFLWTSVYLDDCKLSKRKLWKLIRARFDENLKVLHIKPSLKSEKEVVSDAIFHHLNSVSPGLQQLDLLHCDLKSLRAIQLPRTLVSLDLAHSALPANWFSQLSKENFLPLLEELNLSNCSRIDNKELCNIARIKSLRQLNLSHCYRITNSGIQILCENLKDLSEFKIGGCPRVSEIALASINRYLKKLRTLDVSNCNRISDRGLNLIIGMKTIRCVDISHIKTVTETTILNLCRAIPLTNLTVINCGLSSECIQTANCYLPENSQIINR</sequence>
<dbReference type="SMART" id="SM00256">
    <property type="entry name" value="FBOX"/>
    <property type="match status" value="1"/>
</dbReference>
<dbReference type="OrthoDB" id="3219396at2759"/>
<dbReference type="Pfam" id="PF25372">
    <property type="entry name" value="DUF7885"/>
    <property type="match status" value="1"/>
</dbReference>
<dbReference type="PROSITE" id="PS50181">
    <property type="entry name" value="FBOX"/>
    <property type="match status" value="1"/>
</dbReference>
<feature type="domain" description="F-box" evidence="2">
    <location>
        <begin position="5"/>
        <end position="51"/>
    </location>
</feature>
<dbReference type="RefSeq" id="XP_002113638.1">
    <property type="nucleotide sequence ID" value="XM_002113602.1"/>
</dbReference>
<dbReference type="GO" id="GO:0005737">
    <property type="term" value="C:cytoplasm"/>
    <property type="evidence" value="ECO:0000318"/>
    <property type="project" value="GO_Central"/>
</dbReference>
<evidence type="ECO:0000259" key="2">
    <source>
        <dbReference type="PROSITE" id="PS50181"/>
    </source>
</evidence>
<dbReference type="InterPro" id="IPR001810">
    <property type="entry name" value="F-box_dom"/>
</dbReference>
<dbReference type="InterPro" id="IPR006553">
    <property type="entry name" value="Leu-rich_rpt_Cys-con_subtyp"/>
</dbReference>
<dbReference type="EMBL" id="DS985246">
    <property type="protein sequence ID" value="EDV24112.1"/>
    <property type="molecule type" value="Genomic_DNA"/>
</dbReference>
<dbReference type="InterPro" id="IPR032675">
    <property type="entry name" value="LRR_dom_sf"/>
</dbReference>
<dbReference type="SUPFAM" id="SSF81383">
    <property type="entry name" value="F-box domain"/>
    <property type="match status" value="1"/>
</dbReference>
<dbReference type="STRING" id="10228.B3RYZ4"/>
<dbReference type="Gene3D" id="3.80.10.10">
    <property type="entry name" value="Ribonuclease Inhibitor"/>
    <property type="match status" value="1"/>
</dbReference>
<dbReference type="InterPro" id="IPR057207">
    <property type="entry name" value="FBXL15_LRR"/>
</dbReference>
<proteinExistence type="predicted"/>
<dbReference type="HOGENOM" id="CLU_024577_1_0_1"/>
<dbReference type="PANTHER" id="PTHR13318:SF190">
    <property type="entry name" value="PARTNER OF PAIRED, ISOFORM B"/>
    <property type="match status" value="1"/>
</dbReference>
<dbReference type="OMA" id="CNIARIK"/>
<name>B3RYZ4_TRIAD</name>
<organism evidence="3 4">
    <name type="scientific">Trichoplax adhaerens</name>
    <name type="common">Trichoplax reptans</name>
    <dbReference type="NCBI Taxonomy" id="10228"/>
    <lineage>
        <taxon>Eukaryota</taxon>
        <taxon>Metazoa</taxon>
        <taxon>Placozoa</taxon>
        <taxon>Uniplacotomia</taxon>
        <taxon>Trichoplacea</taxon>
        <taxon>Trichoplacidae</taxon>
        <taxon>Trichoplax</taxon>
    </lineage>
</organism>
<evidence type="ECO:0000313" key="4">
    <source>
        <dbReference type="Proteomes" id="UP000009022"/>
    </source>
</evidence>
<accession>B3RYZ4</accession>
<dbReference type="eggNOG" id="KOG1947">
    <property type="taxonomic scope" value="Eukaryota"/>
</dbReference>
<dbReference type="InterPro" id="IPR036047">
    <property type="entry name" value="F-box-like_dom_sf"/>
</dbReference>
<dbReference type="SUPFAM" id="SSF52047">
    <property type="entry name" value="RNI-like"/>
    <property type="match status" value="1"/>
</dbReference>
<gene>
    <name evidence="3" type="ORF">TRIADDRAFT_57270</name>
</gene>
<dbReference type="AlphaFoldDB" id="B3RYZ4"/>
<reference evidence="3 4" key="1">
    <citation type="journal article" date="2008" name="Nature">
        <title>The Trichoplax genome and the nature of placozoans.</title>
        <authorList>
            <person name="Srivastava M."/>
            <person name="Begovic E."/>
            <person name="Chapman J."/>
            <person name="Putnam N.H."/>
            <person name="Hellsten U."/>
            <person name="Kawashima T."/>
            <person name="Kuo A."/>
            <person name="Mitros T."/>
            <person name="Salamov A."/>
            <person name="Carpenter M.L."/>
            <person name="Signorovitch A.Y."/>
            <person name="Moreno M.A."/>
            <person name="Kamm K."/>
            <person name="Grimwood J."/>
            <person name="Schmutz J."/>
            <person name="Shapiro H."/>
            <person name="Grigoriev I.V."/>
            <person name="Buss L.W."/>
            <person name="Schierwater B."/>
            <person name="Dellaporta S.L."/>
            <person name="Rokhsar D.S."/>
        </authorList>
    </citation>
    <scope>NUCLEOTIDE SEQUENCE [LARGE SCALE GENOMIC DNA]</scope>
    <source>
        <strain evidence="3 4">Grell-BS-1999</strain>
    </source>
</reference>
<evidence type="ECO:0000256" key="1">
    <source>
        <dbReference type="ARBA" id="ARBA00022786"/>
    </source>
</evidence>
<dbReference type="InParanoid" id="B3RYZ4"/>
<protein>
    <recommendedName>
        <fullName evidence="2">F-box domain-containing protein</fullName>
    </recommendedName>
</protein>
<dbReference type="KEGG" id="tad:TRIADDRAFT_57270"/>
<dbReference type="GeneID" id="6754851"/>
<evidence type="ECO:0000313" key="3">
    <source>
        <dbReference type="EMBL" id="EDV24112.1"/>
    </source>
</evidence>
<dbReference type="PhylomeDB" id="B3RYZ4"/>